<proteinExistence type="predicted"/>
<feature type="signal peptide" evidence="1">
    <location>
        <begin position="1"/>
        <end position="27"/>
    </location>
</feature>
<evidence type="ECO:0000313" key="2">
    <source>
        <dbReference type="EMBL" id="MEY2182341.1"/>
    </source>
</evidence>
<accession>A0ABV4APK7</accession>
<evidence type="ECO:0000313" key="3">
    <source>
        <dbReference type="Proteomes" id="UP001562159"/>
    </source>
</evidence>
<keyword evidence="3" id="KW-1185">Reference proteome</keyword>
<feature type="chain" id="PRO_5046790206" description="DUF3304 domain-containing protein" evidence="1">
    <location>
        <begin position="28"/>
        <end position="200"/>
    </location>
</feature>
<keyword evidence="1" id="KW-0732">Signal</keyword>
<comment type="caution">
    <text evidence="2">The sequence shown here is derived from an EMBL/GenBank/DDBJ whole genome shotgun (WGS) entry which is preliminary data.</text>
</comment>
<sequence>MIRRLQASRAAALAALLLSLTTGCQPAMSTQPDKPQGEATSSMFPLKFYKHSFDVFCYNTLRCHVIYDNRNLTPYKADERPSGPPPSPDYRERWGQAGFGGFRNFPPPAEVTWTSLDGTEHEARVDIGAIFKDQRVLYRAPDSEIPDKSWGDDPSIHLEINDRTINVYMRAYIVTKTEQIPGNPYSHHRTDTILAWTCTY</sequence>
<name>A0ABV4APK7_9GAMM</name>
<protein>
    <recommendedName>
        <fullName evidence="4">DUF3304 domain-containing protein</fullName>
    </recommendedName>
</protein>
<organism evidence="2 3">
    <name type="scientific">Rhodanobacter humi</name>
    <dbReference type="NCBI Taxonomy" id="1888173"/>
    <lineage>
        <taxon>Bacteria</taxon>
        <taxon>Pseudomonadati</taxon>
        <taxon>Pseudomonadota</taxon>
        <taxon>Gammaproteobacteria</taxon>
        <taxon>Lysobacterales</taxon>
        <taxon>Rhodanobacteraceae</taxon>
        <taxon>Rhodanobacter</taxon>
    </lineage>
</organism>
<gene>
    <name evidence="2" type="ORF">AB7878_07910</name>
</gene>
<dbReference type="PROSITE" id="PS51257">
    <property type="entry name" value="PROKAR_LIPOPROTEIN"/>
    <property type="match status" value="1"/>
</dbReference>
<evidence type="ECO:0000256" key="1">
    <source>
        <dbReference type="SAM" id="SignalP"/>
    </source>
</evidence>
<dbReference type="Proteomes" id="UP001562159">
    <property type="component" value="Unassembled WGS sequence"/>
</dbReference>
<reference evidence="2 3" key="1">
    <citation type="submission" date="2024-07" db="EMBL/GenBank/DDBJ databases">
        <title>Molecular mechanisms and environmental adaptations of flagellar loss and biofilm growth of Rhodanobacter under environmental stress.</title>
        <authorList>
            <person name="Chen M."/>
        </authorList>
    </citation>
    <scope>NUCLEOTIDE SEQUENCE [LARGE SCALE GENOMIC DNA]</scope>
    <source>
        <strain evidence="2 3">RS22</strain>
    </source>
</reference>
<dbReference type="EMBL" id="JBGBPY010000001">
    <property type="protein sequence ID" value="MEY2182341.1"/>
    <property type="molecule type" value="Genomic_DNA"/>
</dbReference>
<evidence type="ECO:0008006" key="4">
    <source>
        <dbReference type="Google" id="ProtNLM"/>
    </source>
</evidence>